<keyword evidence="1" id="KW-0436">Ligase</keyword>
<dbReference type="InterPro" id="IPR018149">
    <property type="entry name" value="Lys-tRNA-synth_II_C"/>
</dbReference>
<keyword evidence="2" id="KW-0547">Nucleotide-binding</keyword>
<dbReference type="InterPro" id="IPR006195">
    <property type="entry name" value="aa-tRNA-synth_II"/>
</dbReference>
<dbReference type="PRINTS" id="PR00982">
    <property type="entry name" value="TRNASYNTHLYS"/>
</dbReference>
<dbReference type="GO" id="GO:0004824">
    <property type="term" value="F:lysine-tRNA ligase activity"/>
    <property type="evidence" value="ECO:0007669"/>
    <property type="project" value="InterPro"/>
</dbReference>
<dbReference type="PROSITE" id="PS50862">
    <property type="entry name" value="AA_TRNA_LIGASE_II"/>
    <property type="match status" value="1"/>
</dbReference>
<dbReference type="GO" id="GO:0005739">
    <property type="term" value="C:mitochondrion"/>
    <property type="evidence" value="ECO:0007669"/>
    <property type="project" value="TreeGrafter"/>
</dbReference>
<dbReference type="PANTHER" id="PTHR42918">
    <property type="entry name" value="LYSYL-TRNA SYNTHETASE"/>
    <property type="match status" value="1"/>
</dbReference>
<evidence type="ECO:0000256" key="1">
    <source>
        <dbReference type="ARBA" id="ARBA00022598"/>
    </source>
</evidence>
<dbReference type="Pfam" id="PF00152">
    <property type="entry name" value="tRNA-synt_2"/>
    <property type="match status" value="1"/>
</dbReference>
<comment type="caution">
    <text evidence="6">The sequence shown here is derived from an EMBL/GenBank/DDBJ whole genome shotgun (WGS) entry which is preliminary data.</text>
</comment>
<dbReference type="SUPFAM" id="SSF55681">
    <property type="entry name" value="Class II aaRS and biotin synthetases"/>
    <property type="match status" value="1"/>
</dbReference>
<dbReference type="Pfam" id="PF01336">
    <property type="entry name" value="tRNA_anti-codon"/>
    <property type="match status" value="1"/>
</dbReference>
<dbReference type="PANTHER" id="PTHR42918:SF5">
    <property type="entry name" value="LYSINE--TRNA LIGASE, MITOCHONDRIAL"/>
    <property type="match status" value="1"/>
</dbReference>
<keyword evidence="7" id="KW-1185">Reference proteome</keyword>
<protein>
    <recommendedName>
        <fullName evidence="5">Aminoacyl-transfer RNA synthetases class-II family profile domain-containing protein</fullName>
    </recommendedName>
</protein>
<evidence type="ECO:0000256" key="2">
    <source>
        <dbReference type="ARBA" id="ARBA00022741"/>
    </source>
</evidence>
<reference evidence="6" key="1">
    <citation type="journal article" date="2021" name="Nat. Commun.">
        <title>Genetic determinants of endophytism in the Arabidopsis root mycobiome.</title>
        <authorList>
            <person name="Mesny F."/>
            <person name="Miyauchi S."/>
            <person name="Thiergart T."/>
            <person name="Pickel B."/>
            <person name="Atanasova L."/>
            <person name="Karlsson M."/>
            <person name="Huettel B."/>
            <person name="Barry K.W."/>
            <person name="Haridas S."/>
            <person name="Chen C."/>
            <person name="Bauer D."/>
            <person name="Andreopoulos W."/>
            <person name="Pangilinan J."/>
            <person name="LaButti K."/>
            <person name="Riley R."/>
            <person name="Lipzen A."/>
            <person name="Clum A."/>
            <person name="Drula E."/>
            <person name="Henrissat B."/>
            <person name="Kohler A."/>
            <person name="Grigoriev I.V."/>
            <person name="Martin F.M."/>
            <person name="Hacquard S."/>
        </authorList>
    </citation>
    <scope>NUCLEOTIDE SEQUENCE</scope>
    <source>
        <strain evidence="6">MPI-CAGE-CH-0235</strain>
    </source>
</reference>
<evidence type="ECO:0000256" key="4">
    <source>
        <dbReference type="ARBA" id="ARBA00023146"/>
    </source>
</evidence>
<dbReference type="Gene3D" id="3.30.930.10">
    <property type="entry name" value="Bira Bifunctional Protein, Domain 2"/>
    <property type="match status" value="1"/>
</dbReference>
<organism evidence="6 7">
    <name type="scientific">Stachybotrys elegans</name>
    <dbReference type="NCBI Taxonomy" id="80388"/>
    <lineage>
        <taxon>Eukaryota</taxon>
        <taxon>Fungi</taxon>
        <taxon>Dikarya</taxon>
        <taxon>Ascomycota</taxon>
        <taxon>Pezizomycotina</taxon>
        <taxon>Sordariomycetes</taxon>
        <taxon>Hypocreomycetidae</taxon>
        <taxon>Hypocreales</taxon>
        <taxon>Stachybotryaceae</taxon>
        <taxon>Stachybotrys</taxon>
    </lineage>
</organism>
<proteinExistence type="predicted"/>
<dbReference type="GO" id="GO:0000049">
    <property type="term" value="F:tRNA binding"/>
    <property type="evidence" value="ECO:0007669"/>
    <property type="project" value="TreeGrafter"/>
</dbReference>
<evidence type="ECO:0000256" key="3">
    <source>
        <dbReference type="ARBA" id="ARBA00022840"/>
    </source>
</evidence>
<evidence type="ECO:0000313" key="6">
    <source>
        <dbReference type="EMBL" id="KAH7321238.1"/>
    </source>
</evidence>
<keyword evidence="4" id="KW-0030">Aminoacyl-tRNA synthetase</keyword>
<dbReference type="SUPFAM" id="SSF50249">
    <property type="entry name" value="Nucleic acid-binding proteins"/>
    <property type="match status" value="1"/>
</dbReference>
<dbReference type="EMBL" id="JAGPNK010000005">
    <property type="protein sequence ID" value="KAH7321238.1"/>
    <property type="molecule type" value="Genomic_DNA"/>
</dbReference>
<sequence length="484" mass="53780">MSVPDFLAAFNKAAFEEPVVIMGRVRRIRSSGKDLLFMDVVNEFEKVQVMISRKKCFYQTDSAAKWRLFRKLVKSGDHISVTGTGTTDRNGKATIHATQLPELVSPALEQIPEKIIDSKTKALDRHIDLLVNKESVDILRLRSEILKHMRGHFESKRFLEFQTPILARNAGGAVARPFVTQATGFEGKDMALRVAPELWLKRLVVGGVEKVFEIGPSFRNEGIDATHNPEFTSCEFYSAYSNLSDLIRETEELLHGLAQRSHELISNQLSSLPQVDVEKFAGPYKQLEFVPALEKAIGVRLPKLSSPDALPELLAVLKLQGIHLPGETPTSMPKLLDRLAALYIEPESFTQPLFITNHPVCMSPLAKSFVCPKTLQLVSARAELFVGGRELANMYEEENNPKEQERKLAAHRAMDRAVDNDGEAAPLDQSFVRALDYGLPPTGGWGCGIERLVMLFSGSERISDCLSFGTLRNVVGVSDTAGEH</sequence>
<dbReference type="Proteomes" id="UP000813444">
    <property type="component" value="Unassembled WGS sequence"/>
</dbReference>
<dbReference type="Gene3D" id="2.40.50.140">
    <property type="entry name" value="Nucleic acid-binding proteins"/>
    <property type="match status" value="1"/>
</dbReference>
<evidence type="ECO:0000259" key="5">
    <source>
        <dbReference type="PROSITE" id="PS50862"/>
    </source>
</evidence>
<dbReference type="OrthoDB" id="21243at2759"/>
<dbReference type="InterPro" id="IPR004365">
    <property type="entry name" value="NA-bd_OB_tRNA"/>
</dbReference>
<dbReference type="InterPro" id="IPR012340">
    <property type="entry name" value="NA-bd_OB-fold"/>
</dbReference>
<feature type="domain" description="Aminoacyl-transfer RNA synthetases class-II family profile" evidence="5">
    <location>
        <begin position="139"/>
        <end position="464"/>
    </location>
</feature>
<dbReference type="GO" id="GO:0070154">
    <property type="term" value="P:mitochondrial lysyl-tRNA aminoacylation"/>
    <property type="evidence" value="ECO:0007669"/>
    <property type="project" value="TreeGrafter"/>
</dbReference>
<dbReference type="AlphaFoldDB" id="A0A8K0SUJ9"/>
<dbReference type="InterPro" id="IPR004364">
    <property type="entry name" value="Aa-tRNA-synt_II"/>
</dbReference>
<accession>A0A8K0SUJ9</accession>
<name>A0A8K0SUJ9_9HYPO</name>
<keyword evidence="3" id="KW-0067">ATP-binding</keyword>
<dbReference type="GO" id="GO:0005524">
    <property type="term" value="F:ATP binding"/>
    <property type="evidence" value="ECO:0007669"/>
    <property type="project" value="UniProtKB-KW"/>
</dbReference>
<evidence type="ECO:0000313" key="7">
    <source>
        <dbReference type="Proteomes" id="UP000813444"/>
    </source>
</evidence>
<dbReference type="InterPro" id="IPR045864">
    <property type="entry name" value="aa-tRNA-synth_II/BPL/LPL"/>
</dbReference>
<gene>
    <name evidence="6" type="ORF">B0I35DRAFT_351255</name>
</gene>